<dbReference type="SUPFAM" id="SSF56300">
    <property type="entry name" value="Metallo-dependent phosphatases"/>
    <property type="match status" value="1"/>
</dbReference>
<accession>A0ABN2UND7</accession>
<evidence type="ECO:0000313" key="3">
    <source>
        <dbReference type="Proteomes" id="UP001501461"/>
    </source>
</evidence>
<dbReference type="InterPro" id="IPR029052">
    <property type="entry name" value="Metallo-depent_PP-like"/>
</dbReference>
<comment type="caution">
    <text evidence="2">The sequence shown here is derived from an EMBL/GenBank/DDBJ whole genome shotgun (WGS) entry which is preliminary data.</text>
</comment>
<sequence length="313" mass="33509">MSETSGWPRRIASGAATLFTTTILAGSAAIAFGAISARRFGIRYETMSLLPAGHAPLRIVHLGDMHLVAHDRQKIEFVRGLAALEPDLVINTGDNPGGIDAVDSVLEALEPLLHIPGVFVPGSNDFYGPRPMNPLRYLRAPSAMDSAEELRETIDVATMFRTFTETGNWHRVGNQTHTLQIREDLKINFSGTHDAHMQADAWPGFDHTDPPAQLNIAVTHAPYRRVLDTAIADGADCVFAGHTHGGQIALPRYGAIVSNCDLPTGLASSLFPWRAGGRTGLVNVTAGIGTSPTVPLRTFCPPEAVVVDLVAAN</sequence>
<name>A0ABN2UND7_9MICC</name>
<feature type="domain" description="Calcineurin-like phosphoesterase" evidence="1">
    <location>
        <begin position="57"/>
        <end position="245"/>
    </location>
</feature>
<protein>
    <submittedName>
        <fullName evidence="2">Metallophosphoesterase</fullName>
    </submittedName>
</protein>
<keyword evidence="3" id="KW-1185">Reference proteome</keyword>
<evidence type="ECO:0000313" key="2">
    <source>
        <dbReference type="EMBL" id="GAA2039428.1"/>
    </source>
</evidence>
<proteinExistence type="predicted"/>
<gene>
    <name evidence="2" type="ORF">GCM10009720_19920</name>
</gene>
<organism evidence="2 3">
    <name type="scientific">Yaniella flava</name>
    <dbReference type="NCBI Taxonomy" id="287930"/>
    <lineage>
        <taxon>Bacteria</taxon>
        <taxon>Bacillati</taxon>
        <taxon>Actinomycetota</taxon>
        <taxon>Actinomycetes</taxon>
        <taxon>Micrococcales</taxon>
        <taxon>Micrococcaceae</taxon>
        <taxon>Yaniella</taxon>
    </lineage>
</organism>
<dbReference type="InterPro" id="IPR004843">
    <property type="entry name" value="Calcineurin-like_PHP"/>
</dbReference>
<dbReference type="Proteomes" id="UP001501461">
    <property type="component" value="Unassembled WGS sequence"/>
</dbReference>
<dbReference type="Pfam" id="PF00149">
    <property type="entry name" value="Metallophos"/>
    <property type="match status" value="1"/>
</dbReference>
<dbReference type="PANTHER" id="PTHR31302">
    <property type="entry name" value="TRANSMEMBRANE PROTEIN WITH METALLOPHOSPHOESTERASE DOMAIN-RELATED"/>
    <property type="match status" value="1"/>
</dbReference>
<dbReference type="RefSeq" id="WP_343958150.1">
    <property type="nucleotide sequence ID" value="NZ_BAAAMN010000041.1"/>
</dbReference>
<evidence type="ECO:0000259" key="1">
    <source>
        <dbReference type="Pfam" id="PF00149"/>
    </source>
</evidence>
<dbReference type="InterPro" id="IPR051158">
    <property type="entry name" value="Metallophosphoesterase_sf"/>
</dbReference>
<dbReference type="PANTHER" id="PTHR31302:SF20">
    <property type="entry name" value="CONSERVED PROTEIN"/>
    <property type="match status" value="1"/>
</dbReference>
<dbReference type="EMBL" id="BAAAMN010000041">
    <property type="protein sequence ID" value="GAA2039428.1"/>
    <property type="molecule type" value="Genomic_DNA"/>
</dbReference>
<reference evidence="2 3" key="1">
    <citation type="journal article" date="2019" name="Int. J. Syst. Evol. Microbiol.">
        <title>The Global Catalogue of Microorganisms (GCM) 10K type strain sequencing project: providing services to taxonomists for standard genome sequencing and annotation.</title>
        <authorList>
            <consortium name="The Broad Institute Genomics Platform"/>
            <consortium name="The Broad Institute Genome Sequencing Center for Infectious Disease"/>
            <person name="Wu L."/>
            <person name="Ma J."/>
        </authorList>
    </citation>
    <scope>NUCLEOTIDE SEQUENCE [LARGE SCALE GENOMIC DNA]</scope>
    <source>
        <strain evidence="2 3">JCM 13595</strain>
    </source>
</reference>
<dbReference type="Gene3D" id="3.60.21.10">
    <property type="match status" value="1"/>
</dbReference>